<dbReference type="Proteomes" id="UP000001822">
    <property type="component" value="Chromosome"/>
</dbReference>
<name>A0A6N4SRY8_CYTH3</name>
<gene>
    <name evidence="2" type="ordered locus">CHU_1903</name>
</gene>
<reference evidence="2 3" key="1">
    <citation type="journal article" date="2007" name="Appl. Environ. Microbiol.">
        <title>Genome sequence of the cellulolytic gliding bacterium Cytophaga hutchinsonii.</title>
        <authorList>
            <person name="Xie G."/>
            <person name="Bruce D.C."/>
            <person name="Challacombe J.F."/>
            <person name="Chertkov O."/>
            <person name="Detter J.C."/>
            <person name="Gilna P."/>
            <person name="Han C.S."/>
            <person name="Lucas S."/>
            <person name="Misra M."/>
            <person name="Myers G.L."/>
            <person name="Richardson P."/>
            <person name="Tapia R."/>
            <person name="Thayer N."/>
            <person name="Thompson L.S."/>
            <person name="Brettin T.S."/>
            <person name="Henrissat B."/>
            <person name="Wilson D.B."/>
            <person name="McBride M.J."/>
        </authorList>
    </citation>
    <scope>NUCLEOTIDE SEQUENCE [LARGE SCALE GENOMIC DNA]</scope>
    <source>
        <strain evidence="3">ATCC 33406 / DSM 1761 / CIP 103989 / NBRC 15051 / NCIMB 9469 / D465</strain>
    </source>
</reference>
<dbReference type="Pfam" id="PF13420">
    <property type="entry name" value="Acetyltransf_4"/>
    <property type="match status" value="1"/>
</dbReference>
<protein>
    <recommendedName>
        <fullName evidence="1">N-acetyltransferase domain-containing protein</fullName>
    </recommendedName>
</protein>
<dbReference type="OrthoDB" id="928069at2"/>
<dbReference type="Gene3D" id="3.40.630.30">
    <property type="match status" value="1"/>
</dbReference>
<proteinExistence type="predicted"/>
<dbReference type="KEGG" id="chu:CHU_1903"/>
<evidence type="ECO:0000259" key="1">
    <source>
        <dbReference type="PROSITE" id="PS51186"/>
    </source>
</evidence>
<dbReference type="GO" id="GO:0016747">
    <property type="term" value="F:acyltransferase activity, transferring groups other than amino-acyl groups"/>
    <property type="evidence" value="ECO:0007669"/>
    <property type="project" value="InterPro"/>
</dbReference>
<organism evidence="2 3">
    <name type="scientific">Cytophaga hutchinsonii (strain ATCC 33406 / DSM 1761 / CIP 103989 / NBRC 15051 / NCIMB 9469 / D465)</name>
    <dbReference type="NCBI Taxonomy" id="269798"/>
    <lineage>
        <taxon>Bacteria</taxon>
        <taxon>Pseudomonadati</taxon>
        <taxon>Bacteroidota</taxon>
        <taxon>Cytophagia</taxon>
        <taxon>Cytophagales</taxon>
        <taxon>Cytophagaceae</taxon>
        <taxon>Cytophaga</taxon>
    </lineage>
</organism>
<keyword evidence="3" id="KW-1185">Reference proteome</keyword>
<dbReference type="EMBL" id="CP000383">
    <property type="protein sequence ID" value="ABG59169.1"/>
    <property type="molecule type" value="Genomic_DNA"/>
</dbReference>
<evidence type="ECO:0000313" key="3">
    <source>
        <dbReference type="Proteomes" id="UP000001822"/>
    </source>
</evidence>
<dbReference type="InterPro" id="IPR000182">
    <property type="entry name" value="GNAT_dom"/>
</dbReference>
<accession>A0A6N4SRY8</accession>
<dbReference type="SUPFAM" id="SSF55729">
    <property type="entry name" value="Acyl-CoA N-acyltransferases (Nat)"/>
    <property type="match status" value="1"/>
</dbReference>
<dbReference type="AlphaFoldDB" id="A0A6N4SRY8"/>
<feature type="domain" description="N-acetyltransferase" evidence="1">
    <location>
        <begin position="18"/>
        <end position="167"/>
    </location>
</feature>
<dbReference type="InterPro" id="IPR016181">
    <property type="entry name" value="Acyl_CoA_acyltransferase"/>
</dbReference>
<dbReference type="PROSITE" id="PS51186">
    <property type="entry name" value="GNAT"/>
    <property type="match status" value="1"/>
</dbReference>
<sequence length="323" mass="38222">MHCMKIIFEKNLYKLYIRHKPDLKIIDLLKRTCWGTKETTYQHQDTEQNIMKVPDPLFFSLEKEDKLIGTCCFSKRSIHKNNHTIDFWYSRYFSIDPKNQGGIFGNMILKNIRTYFEKEIHTPSVFYAHVDASNTRSHKLLNHIGFEKIRSFETLTFSRLYPKKHKAAQMLLQPDKQIMLDLLQEAYKNYELAHFDLRFFDGNYFIFKIEHEIVAGIRVNKAHWIVRHLAGFSGKMIMTCLPYIPVLSRLFNPKDFRFAAFDGIYCKAGYEKEFFQLMESVCAIHKVSTGLTWMDTQSSLYNRLKTAMVGELWINSKSKFLPM</sequence>
<evidence type="ECO:0000313" key="2">
    <source>
        <dbReference type="EMBL" id="ABG59169.1"/>
    </source>
</evidence>